<name>A0AB34FJJ0_9HYPO</name>
<protein>
    <submittedName>
        <fullName evidence="1">Lipase/esterase family protein</fullName>
    </submittedName>
</protein>
<dbReference type="EMBL" id="JAQHRD010000006">
    <property type="protein sequence ID" value="KAJ6439375.1"/>
    <property type="molecule type" value="Genomic_DNA"/>
</dbReference>
<accession>A0AB34FJJ0</accession>
<organism evidence="1 2">
    <name type="scientific">Purpureocillium lavendulum</name>
    <dbReference type="NCBI Taxonomy" id="1247861"/>
    <lineage>
        <taxon>Eukaryota</taxon>
        <taxon>Fungi</taxon>
        <taxon>Dikarya</taxon>
        <taxon>Ascomycota</taxon>
        <taxon>Pezizomycotina</taxon>
        <taxon>Sordariomycetes</taxon>
        <taxon>Hypocreomycetidae</taxon>
        <taxon>Hypocreales</taxon>
        <taxon>Ophiocordycipitaceae</taxon>
        <taxon>Purpureocillium</taxon>
    </lineage>
</organism>
<evidence type="ECO:0000313" key="1">
    <source>
        <dbReference type="EMBL" id="KAJ6439375.1"/>
    </source>
</evidence>
<comment type="caution">
    <text evidence="1">The sequence shown here is derived from an EMBL/GenBank/DDBJ whole genome shotgun (WGS) entry which is preliminary data.</text>
</comment>
<sequence>MSLRRWLANIFVALARVSSNGTEANVPVKMKAAIVLSFVAAALAGAVKPRADHCGGDNCARAVTGTRDGLKPIESRKADCTSFMKTTVVPDAVTTTVTVTVDGDAPHKLRRDAALEFRAATEAPTVVPAYATACADGSKYSSACSCWGITAAVTTAPTPTKTTTVTVTGDYCEDL</sequence>
<reference evidence="1" key="1">
    <citation type="submission" date="2023-01" db="EMBL/GenBank/DDBJ databases">
        <title>The growth and conidiation of Purpureocillium lavendulum are regulated by nitrogen source and histone H3K14 acetylation.</title>
        <authorList>
            <person name="Tang P."/>
            <person name="Han J."/>
            <person name="Zhang C."/>
            <person name="Tang P."/>
            <person name="Qi F."/>
            <person name="Zhang K."/>
            <person name="Liang L."/>
        </authorList>
    </citation>
    <scope>NUCLEOTIDE SEQUENCE</scope>
    <source>
        <strain evidence="1">YMF1.00683</strain>
    </source>
</reference>
<evidence type="ECO:0000313" key="2">
    <source>
        <dbReference type="Proteomes" id="UP001163105"/>
    </source>
</evidence>
<dbReference type="Proteomes" id="UP001163105">
    <property type="component" value="Unassembled WGS sequence"/>
</dbReference>
<dbReference type="AlphaFoldDB" id="A0AB34FJJ0"/>
<gene>
    <name evidence="1" type="ORF">O9K51_07260</name>
</gene>
<proteinExistence type="predicted"/>
<keyword evidence="2" id="KW-1185">Reference proteome</keyword>